<accession>B4PQ24</accession>
<dbReference type="Pfam" id="PF05267">
    <property type="entry name" value="DUF725"/>
    <property type="match status" value="2"/>
</dbReference>
<organism evidence="4 5">
    <name type="scientific">Drosophila yakuba</name>
    <name type="common">Fruit fly</name>
    <dbReference type="NCBI Taxonomy" id="7245"/>
    <lineage>
        <taxon>Eukaryota</taxon>
        <taxon>Metazoa</taxon>
        <taxon>Ecdysozoa</taxon>
        <taxon>Arthropoda</taxon>
        <taxon>Hexapoda</taxon>
        <taxon>Insecta</taxon>
        <taxon>Pterygota</taxon>
        <taxon>Neoptera</taxon>
        <taxon>Endopterygota</taxon>
        <taxon>Diptera</taxon>
        <taxon>Brachycera</taxon>
        <taxon>Muscomorpha</taxon>
        <taxon>Ephydroidea</taxon>
        <taxon>Drosophilidae</taxon>
        <taxon>Drosophila</taxon>
        <taxon>Sophophora</taxon>
    </lineage>
</organism>
<dbReference type="InterPro" id="IPR007931">
    <property type="entry name" value="TsetseEP"/>
</dbReference>
<keyword evidence="5" id="KW-1185">Reference proteome</keyword>
<dbReference type="Proteomes" id="UP000002282">
    <property type="component" value="Chromosome 3R"/>
</dbReference>
<feature type="signal peptide" evidence="2">
    <location>
        <begin position="1"/>
        <end position="20"/>
    </location>
</feature>
<feature type="domain" description="Protein TsetseEP" evidence="3">
    <location>
        <begin position="325"/>
        <end position="443"/>
    </location>
</feature>
<feature type="transmembrane region" description="Helical" evidence="1">
    <location>
        <begin position="272"/>
        <end position="294"/>
    </location>
</feature>
<evidence type="ECO:0000313" key="4">
    <source>
        <dbReference type="EMBL" id="EDW98293.2"/>
    </source>
</evidence>
<keyword evidence="2" id="KW-0732">Signal</keyword>
<evidence type="ECO:0000256" key="1">
    <source>
        <dbReference type="SAM" id="Phobius"/>
    </source>
</evidence>
<proteinExistence type="predicted"/>
<name>B4PQ24_DROYA</name>
<reference evidence="4 5" key="2">
    <citation type="journal article" date="2007" name="PLoS Biol.">
        <title>Principles of genome evolution in the Drosophila melanogaster species group.</title>
        <authorList>
            <person name="Ranz J.M."/>
            <person name="Maurin D."/>
            <person name="Chan Y.S."/>
            <person name="von Grotthuss M."/>
            <person name="Hillier L.W."/>
            <person name="Roote J."/>
            <person name="Ashburner M."/>
            <person name="Bergman C.M."/>
        </authorList>
    </citation>
    <scope>NUCLEOTIDE SEQUENCE [LARGE SCALE GENOMIC DNA]</scope>
    <source>
        <strain evidence="5">Tai18E2 / Tucson 14021-0261.01</strain>
    </source>
</reference>
<dbReference type="OrthoDB" id="7859325at2759"/>
<sequence>MFPKQAKILVFCLSLGLSLAVKLQIPFRPDAHIQELQVQSRELAEVHSDRSTQCFLIYKPKLAKIADEFETNFAACISAYDNSTALINEKYAEDRQIILRSANIGCSYPNSNCQVWTAEQQSLDTVVSRLDCAAINSADSSKTFYGISANATQIAVEIQGEYTLIESRRTVCLNDADRTYVEDTSKTYDLLNDCLKNGIPTTTCEPLTTTTTTPAVEKTTAKIEPFDLIQIFISPRNTEVAPRKLDIKALGFASELFSRKLNLRLSTMFSKLSLLFAVVLAFGLVSGLSLSLTLKPSKLHLPTNKKILGLQQQTEELAARDPGTSIACFDYYRPLINAVATQYEQDYNKCEKDFENGKELVFAAWNSTLFNIQASGDSGCNTFFECSSIVEAVQAFDCFAKVGAEQSKIMYQVSANATEAAAQITIHLQTLESQVEICFNYASKDYVEGTARYYDELNNCLGGAPIPKETTANWYYTT</sequence>
<dbReference type="EMBL" id="CM000160">
    <property type="protein sequence ID" value="EDW98293.2"/>
    <property type="molecule type" value="Genomic_DNA"/>
</dbReference>
<dbReference type="eggNOG" id="ENOG502TBSJ">
    <property type="taxonomic scope" value="Eukaryota"/>
</dbReference>
<keyword evidence="1" id="KW-0812">Transmembrane</keyword>
<dbReference type="AlphaFoldDB" id="B4PQ24"/>
<dbReference type="HOGENOM" id="CLU_107310_0_0_1"/>
<dbReference type="KEGG" id="dya:Dyak_GE10450"/>
<protein>
    <recommendedName>
        <fullName evidence="3">Protein TsetseEP domain-containing protein</fullName>
    </recommendedName>
</protein>
<keyword evidence="1" id="KW-0472">Membrane</keyword>
<reference evidence="4 5" key="1">
    <citation type="journal article" date="2007" name="Nature">
        <title>Evolution of genes and genomes on the Drosophila phylogeny.</title>
        <authorList>
            <consortium name="Drosophila 12 Genomes Consortium"/>
            <person name="Clark A.G."/>
            <person name="Eisen M.B."/>
            <person name="Smith D.R."/>
            <person name="Bergman C.M."/>
            <person name="Oliver B."/>
            <person name="Markow T.A."/>
            <person name="Kaufman T.C."/>
            <person name="Kellis M."/>
            <person name="Gelbart W."/>
            <person name="Iyer V.N."/>
            <person name="Pollard D.A."/>
            <person name="Sackton T.B."/>
            <person name="Larracuente A.M."/>
            <person name="Singh N.D."/>
            <person name="Abad J.P."/>
            <person name="Abt D.N."/>
            <person name="Adryan B."/>
            <person name="Aguade M."/>
            <person name="Akashi H."/>
            <person name="Anderson W.W."/>
            <person name="Aquadro C.F."/>
            <person name="Ardell D.H."/>
            <person name="Arguello R."/>
            <person name="Artieri C.G."/>
            <person name="Barbash D.A."/>
            <person name="Barker D."/>
            <person name="Barsanti P."/>
            <person name="Batterham P."/>
            <person name="Batzoglou S."/>
            <person name="Begun D."/>
            <person name="Bhutkar A."/>
            <person name="Blanco E."/>
            <person name="Bosak S.A."/>
            <person name="Bradley R.K."/>
            <person name="Brand A.D."/>
            <person name="Brent M.R."/>
            <person name="Brooks A.N."/>
            <person name="Brown R.H."/>
            <person name="Butlin R.K."/>
            <person name="Caggese C."/>
            <person name="Calvi B.R."/>
            <person name="Bernardo de Carvalho A."/>
            <person name="Caspi A."/>
            <person name="Castrezana S."/>
            <person name="Celniker S.E."/>
            <person name="Chang J.L."/>
            <person name="Chapple C."/>
            <person name="Chatterji S."/>
            <person name="Chinwalla A."/>
            <person name="Civetta A."/>
            <person name="Clifton S.W."/>
            <person name="Comeron J.M."/>
            <person name="Costello J.C."/>
            <person name="Coyne J.A."/>
            <person name="Daub J."/>
            <person name="David R.G."/>
            <person name="Delcher A.L."/>
            <person name="Delehaunty K."/>
            <person name="Do C.B."/>
            <person name="Ebling H."/>
            <person name="Edwards K."/>
            <person name="Eickbush T."/>
            <person name="Evans J.D."/>
            <person name="Filipski A."/>
            <person name="Findeiss S."/>
            <person name="Freyhult E."/>
            <person name="Fulton L."/>
            <person name="Fulton R."/>
            <person name="Garcia A.C."/>
            <person name="Gardiner A."/>
            <person name="Garfield D.A."/>
            <person name="Garvin B.E."/>
            <person name="Gibson G."/>
            <person name="Gilbert D."/>
            <person name="Gnerre S."/>
            <person name="Godfrey J."/>
            <person name="Good R."/>
            <person name="Gotea V."/>
            <person name="Gravely B."/>
            <person name="Greenberg A.J."/>
            <person name="Griffiths-Jones S."/>
            <person name="Gross S."/>
            <person name="Guigo R."/>
            <person name="Gustafson E.A."/>
            <person name="Haerty W."/>
            <person name="Hahn M.W."/>
            <person name="Halligan D.L."/>
            <person name="Halpern A.L."/>
            <person name="Halter G.M."/>
            <person name="Han M.V."/>
            <person name="Heger A."/>
            <person name="Hillier L."/>
            <person name="Hinrichs A.S."/>
            <person name="Holmes I."/>
            <person name="Hoskins R.A."/>
            <person name="Hubisz M.J."/>
            <person name="Hultmark D."/>
            <person name="Huntley M.A."/>
            <person name="Jaffe D.B."/>
            <person name="Jagadeeshan S."/>
            <person name="Jeck W.R."/>
            <person name="Johnson J."/>
            <person name="Jones C.D."/>
            <person name="Jordan W.C."/>
            <person name="Karpen G.H."/>
            <person name="Kataoka E."/>
            <person name="Keightley P.D."/>
            <person name="Kheradpour P."/>
            <person name="Kirkness E.F."/>
            <person name="Koerich L.B."/>
            <person name="Kristiansen K."/>
            <person name="Kudrna D."/>
            <person name="Kulathinal R.J."/>
            <person name="Kumar S."/>
            <person name="Kwok R."/>
            <person name="Lander E."/>
            <person name="Langley C.H."/>
            <person name="Lapoint R."/>
            <person name="Lazzaro B.P."/>
            <person name="Lee S.J."/>
            <person name="Levesque L."/>
            <person name="Li R."/>
            <person name="Lin C.F."/>
            <person name="Lin M.F."/>
            <person name="Lindblad-Toh K."/>
            <person name="Llopart A."/>
            <person name="Long M."/>
            <person name="Low L."/>
            <person name="Lozovsky E."/>
            <person name="Lu J."/>
            <person name="Luo M."/>
            <person name="Machado C.A."/>
            <person name="Makalowski W."/>
            <person name="Marzo M."/>
            <person name="Matsuda M."/>
            <person name="Matzkin L."/>
            <person name="McAllister B."/>
            <person name="McBride C.S."/>
            <person name="McKernan B."/>
            <person name="McKernan K."/>
            <person name="Mendez-Lago M."/>
            <person name="Minx P."/>
            <person name="Mollenhauer M.U."/>
            <person name="Montooth K."/>
            <person name="Mount S.M."/>
            <person name="Mu X."/>
            <person name="Myers E."/>
            <person name="Negre B."/>
            <person name="Newfeld S."/>
            <person name="Nielsen R."/>
            <person name="Noor M.A."/>
            <person name="O'Grady P."/>
            <person name="Pachter L."/>
            <person name="Papaceit M."/>
            <person name="Parisi M.J."/>
            <person name="Parisi M."/>
            <person name="Parts L."/>
            <person name="Pedersen J.S."/>
            <person name="Pesole G."/>
            <person name="Phillippy A.M."/>
            <person name="Ponting C.P."/>
            <person name="Pop M."/>
            <person name="Porcelli D."/>
            <person name="Powell J.R."/>
            <person name="Prohaska S."/>
            <person name="Pruitt K."/>
            <person name="Puig M."/>
            <person name="Quesneville H."/>
            <person name="Ram K.R."/>
            <person name="Rand D."/>
            <person name="Rasmussen M.D."/>
            <person name="Reed L.K."/>
            <person name="Reenan R."/>
            <person name="Reily A."/>
            <person name="Remington K.A."/>
            <person name="Rieger T.T."/>
            <person name="Ritchie M.G."/>
            <person name="Robin C."/>
            <person name="Rogers Y.H."/>
            <person name="Rohde C."/>
            <person name="Rozas J."/>
            <person name="Rubenfield M.J."/>
            <person name="Ruiz A."/>
            <person name="Russo S."/>
            <person name="Salzberg S.L."/>
            <person name="Sanchez-Gracia A."/>
            <person name="Saranga D.J."/>
            <person name="Sato H."/>
            <person name="Schaeffer S.W."/>
            <person name="Schatz M.C."/>
            <person name="Schlenke T."/>
            <person name="Schwartz R."/>
            <person name="Segarra C."/>
            <person name="Singh R.S."/>
            <person name="Sirot L."/>
            <person name="Sirota M."/>
            <person name="Sisneros N.B."/>
            <person name="Smith C.D."/>
            <person name="Smith T.F."/>
            <person name="Spieth J."/>
            <person name="Stage D.E."/>
            <person name="Stark A."/>
            <person name="Stephan W."/>
            <person name="Strausberg R.L."/>
            <person name="Strempel S."/>
            <person name="Sturgill D."/>
            <person name="Sutton G."/>
            <person name="Sutton G.G."/>
            <person name="Tao W."/>
            <person name="Teichmann S."/>
            <person name="Tobari Y.N."/>
            <person name="Tomimura Y."/>
            <person name="Tsolas J.M."/>
            <person name="Valente V.L."/>
            <person name="Venter E."/>
            <person name="Venter J.C."/>
            <person name="Vicario S."/>
            <person name="Vieira F.G."/>
            <person name="Vilella A.J."/>
            <person name="Villasante A."/>
            <person name="Walenz B."/>
            <person name="Wang J."/>
            <person name="Wasserman M."/>
            <person name="Watts T."/>
            <person name="Wilson D."/>
            <person name="Wilson R.K."/>
            <person name="Wing R.A."/>
            <person name="Wolfner M.F."/>
            <person name="Wong A."/>
            <person name="Wong G.K."/>
            <person name="Wu C.I."/>
            <person name="Wu G."/>
            <person name="Yamamoto D."/>
            <person name="Yang H.P."/>
            <person name="Yang S.P."/>
            <person name="Yorke J.A."/>
            <person name="Yoshida K."/>
            <person name="Zdobnov E."/>
            <person name="Zhang P."/>
            <person name="Zhang Y."/>
            <person name="Zimin A.V."/>
            <person name="Baldwin J."/>
            <person name="Abdouelleil A."/>
            <person name="Abdulkadir J."/>
            <person name="Abebe A."/>
            <person name="Abera B."/>
            <person name="Abreu J."/>
            <person name="Acer S.C."/>
            <person name="Aftuck L."/>
            <person name="Alexander A."/>
            <person name="An P."/>
            <person name="Anderson E."/>
            <person name="Anderson S."/>
            <person name="Arachi H."/>
            <person name="Azer M."/>
            <person name="Bachantsang P."/>
            <person name="Barry A."/>
            <person name="Bayul T."/>
            <person name="Berlin A."/>
            <person name="Bessette D."/>
            <person name="Bloom T."/>
            <person name="Blye J."/>
            <person name="Boguslavskiy L."/>
            <person name="Bonnet C."/>
            <person name="Boukhgalter B."/>
            <person name="Bourzgui I."/>
            <person name="Brown A."/>
            <person name="Cahill P."/>
            <person name="Channer S."/>
            <person name="Cheshatsang Y."/>
            <person name="Chuda L."/>
            <person name="Citroen M."/>
            <person name="Collymore A."/>
            <person name="Cooke P."/>
            <person name="Costello M."/>
            <person name="D'Aco K."/>
            <person name="Daza R."/>
            <person name="De Haan G."/>
            <person name="DeGray S."/>
            <person name="DeMaso C."/>
            <person name="Dhargay N."/>
            <person name="Dooley K."/>
            <person name="Dooley E."/>
            <person name="Doricent M."/>
            <person name="Dorje P."/>
            <person name="Dorjee K."/>
            <person name="Dupes A."/>
            <person name="Elong R."/>
            <person name="Falk J."/>
            <person name="Farina A."/>
            <person name="Faro S."/>
            <person name="Ferguson D."/>
            <person name="Fisher S."/>
            <person name="Foley C.D."/>
            <person name="Franke A."/>
            <person name="Friedrich D."/>
            <person name="Gadbois L."/>
            <person name="Gearin G."/>
            <person name="Gearin C.R."/>
            <person name="Giannoukos G."/>
            <person name="Goode T."/>
            <person name="Graham J."/>
            <person name="Grandbois E."/>
            <person name="Grewal S."/>
            <person name="Gyaltsen K."/>
            <person name="Hafez N."/>
            <person name="Hagos B."/>
            <person name="Hall J."/>
            <person name="Henson C."/>
            <person name="Hollinger A."/>
            <person name="Honan T."/>
            <person name="Huard M.D."/>
            <person name="Hughes L."/>
            <person name="Hurhula B."/>
            <person name="Husby M.E."/>
            <person name="Kamat A."/>
            <person name="Kanga B."/>
            <person name="Kashin S."/>
            <person name="Khazanovich D."/>
            <person name="Kisner P."/>
            <person name="Lance K."/>
            <person name="Lara M."/>
            <person name="Lee W."/>
            <person name="Lennon N."/>
            <person name="Letendre F."/>
            <person name="LeVine R."/>
            <person name="Lipovsky A."/>
            <person name="Liu X."/>
            <person name="Liu J."/>
            <person name="Liu S."/>
            <person name="Lokyitsang T."/>
            <person name="Lokyitsang Y."/>
            <person name="Lubonja R."/>
            <person name="Lui A."/>
            <person name="MacDonald P."/>
            <person name="Magnisalis V."/>
            <person name="Maru K."/>
            <person name="Matthews C."/>
            <person name="McCusker W."/>
            <person name="McDonough S."/>
            <person name="Mehta T."/>
            <person name="Meldrim J."/>
            <person name="Meneus L."/>
            <person name="Mihai O."/>
            <person name="Mihalev A."/>
            <person name="Mihova T."/>
            <person name="Mittelman R."/>
            <person name="Mlenga V."/>
            <person name="Montmayeur A."/>
            <person name="Mulrain L."/>
            <person name="Navidi A."/>
            <person name="Naylor J."/>
            <person name="Negash T."/>
            <person name="Nguyen T."/>
            <person name="Nguyen N."/>
            <person name="Nicol R."/>
            <person name="Norbu C."/>
            <person name="Norbu N."/>
            <person name="Novod N."/>
            <person name="O'Neill B."/>
            <person name="Osman S."/>
            <person name="Markiewicz E."/>
            <person name="Oyono O.L."/>
            <person name="Patti C."/>
            <person name="Phunkhang P."/>
            <person name="Pierre F."/>
            <person name="Priest M."/>
            <person name="Raghuraman S."/>
            <person name="Rege F."/>
            <person name="Reyes R."/>
            <person name="Rise C."/>
            <person name="Rogov P."/>
            <person name="Ross K."/>
            <person name="Ryan E."/>
            <person name="Settipalli S."/>
            <person name="Shea T."/>
            <person name="Sherpa N."/>
            <person name="Shi L."/>
            <person name="Shih D."/>
            <person name="Sparrow T."/>
            <person name="Spaulding J."/>
            <person name="Stalker J."/>
            <person name="Stange-Thomann N."/>
            <person name="Stavropoulos S."/>
            <person name="Stone C."/>
            <person name="Strader C."/>
            <person name="Tesfaye S."/>
            <person name="Thomson T."/>
            <person name="Thoulutsang Y."/>
            <person name="Thoulutsang D."/>
            <person name="Topham K."/>
            <person name="Topping I."/>
            <person name="Tsamla T."/>
            <person name="Vassiliev H."/>
            <person name="Vo A."/>
            <person name="Wangchuk T."/>
            <person name="Wangdi T."/>
            <person name="Weiand M."/>
            <person name="Wilkinson J."/>
            <person name="Wilson A."/>
            <person name="Yadav S."/>
            <person name="Young G."/>
            <person name="Yu Q."/>
            <person name="Zembek L."/>
            <person name="Zhong D."/>
            <person name="Zimmer A."/>
            <person name="Zwirko Z."/>
            <person name="Jaffe D.B."/>
            <person name="Alvarez P."/>
            <person name="Brockman W."/>
            <person name="Butler J."/>
            <person name="Chin C."/>
            <person name="Gnerre S."/>
            <person name="Grabherr M."/>
            <person name="Kleber M."/>
            <person name="Mauceli E."/>
            <person name="MacCallum I."/>
        </authorList>
    </citation>
    <scope>NUCLEOTIDE SEQUENCE [LARGE SCALE GENOMIC DNA]</scope>
    <source>
        <strain evidence="5">Tai18E2 / Tucson 14021-0261.01</strain>
    </source>
</reference>
<evidence type="ECO:0000313" key="5">
    <source>
        <dbReference type="Proteomes" id="UP000002282"/>
    </source>
</evidence>
<evidence type="ECO:0000259" key="3">
    <source>
        <dbReference type="Pfam" id="PF05267"/>
    </source>
</evidence>
<keyword evidence="1" id="KW-1133">Transmembrane helix</keyword>
<evidence type="ECO:0000256" key="2">
    <source>
        <dbReference type="SAM" id="SignalP"/>
    </source>
</evidence>
<feature type="chain" id="PRO_5006459135" description="Protein TsetseEP domain-containing protein" evidence="2">
    <location>
        <begin position="21"/>
        <end position="478"/>
    </location>
</feature>
<gene>
    <name evidence="4" type="primary">Dyak\GE10450</name>
    <name evidence="4" type="synonym">dyak_GLEANR_10373</name>
    <name evidence="4" type="synonym">GE10450</name>
    <name evidence="4" type="ORF">Dyak_GE10450</name>
</gene>
<feature type="domain" description="Protein TsetseEP" evidence="3">
    <location>
        <begin position="51"/>
        <end position="178"/>
    </location>
</feature>